<evidence type="ECO:0000256" key="1">
    <source>
        <dbReference type="SAM" id="MobiDB-lite"/>
    </source>
</evidence>
<dbReference type="Proteomes" id="UP001501612">
    <property type="component" value="Unassembled WGS sequence"/>
</dbReference>
<accession>A0ABP5B0H7</accession>
<keyword evidence="3" id="KW-1185">Reference proteome</keyword>
<dbReference type="SUPFAM" id="SSF53448">
    <property type="entry name" value="Nucleotide-diphospho-sugar transferases"/>
    <property type="match status" value="1"/>
</dbReference>
<dbReference type="InterPro" id="IPR029044">
    <property type="entry name" value="Nucleotide-diphossugar_trans"/>
</dbReference>
<dbReference type="PANTHER" id="PTHR36529">
    <property type="entry name" value="SLL1095 PROTEIN"/>
    <property type="match status" value="1"/>
</dbReference>
<sequence>MTDGATPGRSADAADDGARSPEHATTALVLAKAPVAGRVKTRLGADIGMDEAAAVAAAALLDTLRACADAVGAERCHLALEGDLAHAVRGEELTAALAGWTITPQRGEDLGERIAAAHDDVVAAHGQEKRNITVQIGMDTPQVTARGLRDAAAAVASGEHDAALGPAEDGGWWVLALREGSAAAALVGVPMSTPTTHDDTRAALEAAGRRVATLPQLRDVDTVADADAVAGLLAEDSEFARAWAGLAVTAGATR</sequence>
<proteinExistence type="predicted"/>
<dbReference type="RefSeq" id="WP_344008634.1">
    <property type="nucleotide sequence ID" value="NZ_BAAAMY010000009.1"/>
</dbReference>
<name>A0ABP5B0H7_9ACTN</name>
<evidence type="ECO:0000313" key="3">
    <source>
        <dbReference type="Proteomes" id="UP001501612"/>
    </source>
</evidence>
<dbReference type="PANTHER" id="PTHR36529:SF1">
    <property type="entry name" value="GLYCOSYLTRANSFERASE"/>
    <property type="match status" value="1"/>
</dbReference>
<dbReference type="Pfam" id="PF09837">
    <property type="entry name" value="DUF2064"/>
    <property type="match status" value="1"/>
</dbReference>
<gene>
    <name evidence="2" type="ORF">GCM10009737_32110</name>
</gene>
<dbReference type="InterPro" id="IPR018641">
    <property type="entry name" value="Trfase_1_rSAM/seldom-assoc"/>
</dbReference>
<feature type="region of interest" description="Disordered" evidence="1">
    <location>
        <begin position="1"/>
        <end position="22"/>
    </location>
</feature>
<organism evidence="2 3">
    <name type="scientific">Nocardioides lentus</name>
    <dbReference type="NCBI Taxonomy" id="338077"/>
    <lineage>
        <taxon>Bacteria</taxon>
        <taxon>Bacillati</taxon>
        <taxon>Actinomycetota</taxon>
        <taxon>Actinomycetes</taxon>
        <taxon>Propionibacteriales</taxon>
        <taxon>Nocardioidaceae</taxon>
        <taxon>Nocardioides</taxon>
    </lineage>
</organism>
<dbReference type="EMBL" id="BAAAMY010000009">
    <property type="protein sequence ID" value="GAA1927850.1"/>
    <property type="molecule type" value="Genomic_DNA"/>
</dbReference>
<reference evidence="3" key="1">
    <citation type="journal article" date="2019" name="Int. J. Syst. Evol. Microbiol.">
        <title>The Global Catalogue of Microorganisms (GCM) 10K type strain sequencing project: providing services to taxonomists for standard genome sequencing and annotation.</title>
        <authorList>
            <consortium name="The Broad Institute Genomics Platform"/>
            <consortium name="The Broad Institute Genome Sequencing Center for Infectious Disease"/>
            <person name="Wu L."/>
            <person name="Ma J."/>
        </authorList>
    </citation>
    <scope>NUCLEOTIDE SEQUENCE [LARGE SCALE GENOMIC DNA]</scope>
    <source>
        <strain evidence="3">JCM 14046</strain>
    </source>
</reference>
<evidence type="ECO:0000313" key="2">
    <source>
        <dbReference type="EMBL" id="GAA1927850.1"/>
    </source>
</evidence>
<comment type="caution">
    <text evidence="2">The sequence shown here is derived from an EMBL/GenBank/DDBJ whole genome shotgun (WGS) entry which is preliminary data.</text>
</comment>
<protein>
    <submittedName>
        <fullName evidence="2">DUF2064 domain-containing protein</fullName>
    </submittedName>
</protein>
<dbReference type="Gene3D" id="3.90.550.10">
    <property type="entry name" value="Spore Coat Polysaccharide Biosynthesis Protein SpsA, Chain A"/>
    <property type="match status" value="1"/>
</dbReference>